<dbReference type="AlphaFoldDB" id="A0A5B0LZ81"/>
<organism evidence="2 3">
    <name type="scientific">Puccinia graminis f. sp. tritici</name>
    <dbReference type="NCBI Taxonomy" id="56615"/>
    <lineage>
        <taxon>Eukaryota</taxon>
        <taxon>Fungi</taxon>
        <taxon>Dikarya</taxon>
        <taxon>Basidiomycota</taxon>
        <taxon>Pucciniomycotina</taxon>
        <taxon>Pucciniomycetes</taxon>
        <taxon>Pucciniales</taxon>
        <taxon>Pucciniaceae</taxon>
        <taxon>Puccinia</taxon>
    </lineage>
</organism>
<comment type="caution">
    <text evidence="2">The sequence shown here is derived from an EMBL/GenBank/DDBJ whole genome shotgun (WGS) entry which is preliminary data.</text>
</comment>
<keyword evidence="3" id="KW-1185">Reference proteome</keyword>
<feature type="chain" id="PRO_5022827067" description="Secreted protein" evidence="1">
    <location>
        <begin position="26"/>
        <end position="129"/>
    </location>
</feature>
<evidence type="ECO:0000256" key="1">
    <source>
        <dbReference type="SAM" id="SignalP"/>
    </source>
</evidence>
<gene>
    <name evidence="2" type="ORF">PGT21_031166</name>
</gene>
<evidence type="ECO:0000313" key="3">
    <source>
        <dbReference type="Proteomes" id="UP000324748"/>
    </source>
</evidence>
<dbReference type="Proteomes" id="UP000324748">
    <property type="component" value="Unassembled WGS sequence"/>
</dbReference>
<reference evidence="2 3" key="1">
    <citation type="submission" date="2019-05" db="EMBL/GenBank/DDBJ databases">
        <title>Emergence of the Ug99 lineage of the wheat stem rust pathogen through somatic hybridization.</title>
        <authorList>
            <person name="Li F."/>
            <person name="Upadhyaya N.M."/>
            <person name="Sperschneider J."/>
            <person name="Matny O."/>
            <person name="Nguyen-Phuc H."/>
            <person name="Mago R."/>
            <person name="Raley C."/>
            <person name="Miller M.E."/>
            <person name="Silverstein K.A.T."/>
            <person name="Henningsen E."/>
            <person name="Hirsch C.D."/>
            <person name="Visser B."/>
            <person name="Pretorius Z.A."/>
            <person name="Steffenson B.J."/>
            <person name="Schwessinger B."/>
            <person name="Dodds P.N."/>
            <person name="Figueroa M."/>
        </authorList>
    </citation>
    <scope>NUCLEOTIDE SEQUENCE [LARGE SCALE GENOMIC DNA]</scope>
    <source>
        <strain evidence="2">21-0</strain>
    </source>
</reference>
<accession>A0A5B0LZ81</accession>
<proteinExistence type="predicted"/>
<sequence length="129" mass="14350">MFIVVTCMVLVLDVHVFLPGSIVRGERPTCPAAIRKTRPTYFRHTADMQPSDMTNSSHPPLGHYAHRAPVALCCRLVLMEFNLLVVQRPLKAPTSPSLNLAYLPKKSQAQFADSICPLPPAVKDQFPEQ</sequence>
<feature type="signal peptide" evidence="1">
    <location>
        <begin position="1"/>
        <end position="25"/>
    </location>
</feature>
<evidence type="ECO:0000313" key="2">
    <source>
        <dbReference type="EMBL" id="KAA1069671.1"/>
    </source>
</evidence>
<evidence type="ECO:0008006" key="4">
    <source>
        <dbReference type="Google" id="ProtNLM"/>
    </source>
</evidence>
<dbReference type="EMBL" id="VSWC01000183">
    <property type="protein sequence ID" value="KAA1069671.1"/>
    <property type="molecule type" value="Genomic_DNA"/>
</dbReference>
<protein>
    <recommendedName>
        <fullName evidence="4">Secreted protein</fullName>
    </recommendedName>
</protein>
<keyword evidence="1" id="KW-0732">Signal</keyword>
<name>A0A5B0LZ81_PUCGR</name>